<proteinExistence type="predicted"/>
<organism evidence="2 3">
    <name type="scientific">Mycobacterium persicum</name>
    <dbReference type="NCBI Taxonomy" id="1487726"/>
    <lineage>
        <taxon>Bacteria</taxon>
        <taxon>Bacillati</taxon>
        <taxon>Actinomycetota</taxon>
        <taxon>Actinomycetes</taxon>
        <taxon>Mycobacteriales</taxon>
        <taxon>Mycobacteriaceae</taxon>
        <taxon>Mycobacterium</taxon>
    </lineage>
</organism>
<dbReference type="RefSeq" id="WP_259641805.1">
    <property type="nucleotide sequence ID" value="NZ_LWCM01000151.1"/>
</dbReference>
<reference evidence="2 3" key="1">
    <citation type="submission" date="2018-09" db="EMBL/GenBank/DDBJ databases">
        <authorList>
            <person name="Tagini F."/>
        </authorList>
    </citation>
    <scope>NUCLEOTIDE SEQUENCE [LARGE SCALE GENOMIC DNA]</scope>
    <source>
        <strain evidence="2 3">MK4</strain>
    </source>
</reference>
<comment type="caution">
    <text evidence="2">The sequence shown here is derived from an EMBL/GenBank/DDBJ whole genome shotgun (WGS) entry which is preliminary data.</text>
</comment>
<dbReference type="InterPro" id="IPR025847">
    <property type="entry name" value="MEDS_domain"/>
</dbReference>
<dbReference type="Proteomes" id="UP000271464">
    <property type="component" value="Unassembled WGS sequence"/>
</dbReference>
<dbReference type="GeneID" id="84000727"/>
<dbReference type="EMBL" id="UPHM01000146">
    <property type="protein sequence ID" value="VBA31123.1"/>
    <property type="molecule type" value="Genomic_DNA"/>
</dbReference>
<sequence>MTTSTHAKPPGLAHFALFYRSEPEYLDAVVPFVLDGLVNDEPVLVAVPERELAVLRTTLARACQEGRWPT</sequence>
<name>A0ABY6RR71_9MYCO</name>
<dbReference type="Pfam" id="PF14417">
    <property type="entry name" value="MEDS"/>
    <property type="match status" value="1"/>
</dbReference>
<protein>
    <recommendedName>
        <fullName evidence="1">MEDS domain-containing protein</fullName>
    </recommendedName>
</protein>
<gene>
    <name evidence="2" type="ORF">LAUMK4_05372</name>
</gene>
<evidence type="ECO:0000313" key="3">
    <source>
        <dbReference type="Proteomes" id="UP000271464"/>
    </source>
</evidence>
<accession>A0ABY6RR71</accession>
<evidence type="ECO:0000259" key="1">
    <source>
        <dbReference type="Pfam" id="PF14417"/>
    </source>
</evidence>
<feature type="domain" description="MEDS" evidence="1">
    <location>
        <begin position="14"/>
        <end position="62"/>
    </location>
</feature>
<evidence type="ECO:0000313" key="2">
    <source>
        <dbReference type="EMBL" id="VBA31123.1"/>
    </source>
</evidence>
<keyword evidence="3" id="KW-1185">Reference proteome</keyword>